<dbReference type="NCBIfam" id="TIGR00229">
    <property type="entry name" value="sensory_box"/>
    <property type="match status" value="1"/>
</dbReference>
<dbReference type="Pfam" id="PF02518">
    <property type="entry name" value="HATPase_c"/>
    <property type="match status" value="1"/>
</dbReference>
<dbReference type="PANTHER" id="PTHR43065">
    <property type="entry name" value="SENSOR HISTIDINE KINASE"/>
    <property type="match status" value="1"/>
</dbReference>
<dbReference type="Pfam" id="PF00512">
    <property type="entry name" value="HisKA"/>
    <property type="match status" value="1"/>
</dbReference>
<evidence type="ECO:0000256" key="4">
    <source>
        <dbReference type="PROSITE-ProRule" id="PRU00169"/>
    </source>
</evidence>
<keyword evidence="3 4" id="KW-0597">Phosphoprotein</keyword>
<dbReference type="InterPro" id="IPR036890">
    <property type="entry name" value="HATPase_C_sf"/>
</dbReference>
<gene>
    <name evidence="10" type="ORF">J8J14_00570</name>
</gene>
<dbReference type="Gene3D" id="3.40.50.2300">
    <property type="match status" value="1"/>
</dbReference>
<feature type="domain" description="Histidine kinase" evidence="6">
    <location>
        <begin position="180"/>
        <end position="409"/>
    </location>
</feature>
<dbReference type="Pfam" id="PF13426">
    <property type="entry name" value="PAS_9"/>
    <property type="match status" value="1"/>
</dbReference>
<dbReference type="NCBIfam" id="NF010076">
    <property type="entry name" value="PRK13557.1"/>
    <property type="match status" value="1"/>
</dbReference>
<dbReference type="SUPFAM" id="SSF55874">
    <property type="entry name" value="ATPase domain of HSP90 chaperone/DNA topoisomerase II/histidine kinase"/>
    <property type="match status" value="1"/>
</dbReference>
<dbReference type="Gene3D" id="3.30.565.10">
    <property type="entry name" value="Histidine kinase-like ATPase, C-terminal domain"/>
    <property type="match status" value="1"/>
</dbReference>
<evidence type="ECO:0000256" key="5">
    <source>
        <dbReference type="SAM" id="MobiDB-lite"/>
    </source>
</evidence>
<dbReference type="PROSITE" id="PS50112">
    <property type="entry name" value="PAS"/>
    <property type="match status" value="1"/>
</dbReference>
<dbReference type="Pfam" id="PF00072">
    <property type="entry name" value="Response_reg"/>
    <property type="match status" value="1"/>
</dbReference>
<dbReference type="InterPro" id="IPR003661">
    <property type="entry name" value="HisK_dim/P_dom"/>
</dbReference>
<dbReference type="SMART" id="SM00091">
    <property type="entry name" value="PAS"/>
    <property type="match status" value="1"/>
</dbReference>
<dbReference type="InterPro" id="IPR036097">
    <property type="entry name" value="HisK_dim/P_sf"/>
</dbReference>
<feature type="domain" description="PAS" evidence="8">
    <location>
        <begin position="39"/>
        <end position="112"/>
    </location>
</feature>
<feature type="domain" description="PAC" evidence="9">
    <location>
        <begin position="113"/>
        <end position="167"/>
    </location>
</feature>
<dbReference type="Gene3D" id="1.10.287.130">
    <property type="match status" value="1"/>
</dbReference>
<dbReference type="PANTHER" id="PTHR43065:SF42">
    <property type="entry name" value="TWO-COMPONENT SENSOR PPRA"/>
    <property type="match status" value="1"/>
</dbReference>
<feature type="compositionally biased region" description="Basic and acidic residues" evidence="5">
    <location>
        <begin position="1"/>
        <end position="29"/>
    </location>
</feature>
<dbReference type="SMART" id="SM00448">
    <property type="entry name" value="REC"/>
    <property type="match status" value="1"/>
</dbReference>
<dbReference type="Proteomes" id="UP000681594">
    <property type="component" value="Unassembled WGS sequence"/>
</dbReference>
<dbReference type="InterPro" id="IPR035965">
    <property type="entry name" value="PAS-like_dom_sf"/>
</dbReference>
<evidence type="ECO:0000259" key="9">
    <source>
        <dbReference type="PROSITE" id="PS50113"/>
    </source>
</evidence>
<dbReference type="InterPro" id="IPR004358">
    <property type="entry name" value="Sig_transdc_His_kin-like_C"/>
</dbReference>
<dbReference type="SUPFAM" id="SSF55785">
    <property type="entry name" value="PYP-like sensor domain (PAS domain)"/>
    <property type="match status" value="1"/>
</dbReference>
<protein>
    <recommendedName>
        <fullName evidence="2">histidine kinase</fullName>
        <ecNumber evidence="2">2.7.13.3</ecNumber>
    </recommendedName>
</protein>
<dbReference type="Gene3D" id="3.30.450.20">
    <property type="entry name" value="PAS domain"/>
    <property type="match status" value="1"/>
</dbReference>
<dbReference type="SUPFAM" id="SSF47384">
    <property type="entry name" value="Homodimeric domain of signal transducing histidine kinase"/>
    <property type="match status" value="1"/>
</dbReference>
<evidence type="ECO:0000259" key="7">
    <source>
        <dbReference type="PROSITE" id="PS50110"/>
    </source>
</evidence>
<dbReference type="EC" id="2.7.13.3" evidence="2"/>
<dbReference type="PROSITE" id="PS50113">
    <property type="entry name" value="PAC"/>
    <property type="match status" value="1"/>
</dbReference>
<accession>A0ABS4A8D4</accession>
<organism evidence="10 11">
    <name type="scientific">Pararoseomonas baculiformis</name>
    <dbReference type="NCBI Taxonomy" id="2820812"/>
    <lineage>
        <taxon>Bacteria</taxon>
        <taxon>Pseudomonadati</taxon>
        <taxon>Pseudomonadota</taxon>
        <taxon>Alphaproteobacteria</taxon>
        <taxon>Acetobacterales</taxon>
        <taxon>Acetobacteraceae</taxon>
        <taxon>Pararoseomonas</taxon>
    </lineage>
</organism>
<dbReference type="InterPro" id="IPR011006">
    <property type="entry name" value="CheY-like_superfamily"/>
</dbReference>
<feature type="modified residue" description="4-aspartylphosphate" evidence="4">
    <location>
        <position position="479"/>
    </location>
</feature>
<dbReference type="InterPro" id="IPR003594">
    <property type="entry name" value="HATPase_dom"/>
</dbReference>
<dbReference type="SUPFAM" id="SSF52172">
    <property type="entry name" value="CheY-like"/>
    <property type="match status" value="1"/>
</dbReference>
<comment type="catalytic activity">
    <reaction evidence="1">
        <text>ATP + protein L-histidine = ADP + protein N-phospho-L-histidine.</text>
        <dbReference type="EC" id="2.7.13.3"/>
    </reaction>
</comment>
<evidence type="ECO:0000256" key="2">
    <source>
        <dbReference type="ARBA" id="ARBA00012438"/>
    </source>
</evidence>
<sequence>MDDAENRPGRPVDPVQELRDPRARPKVEGGKASGVSDTHSDVFFAAVEMTRMPMIVTDPHQPDNPIVFANQAFLNMTGYEPEEIIGRNCRFLQGPETDRATVAELRHAVETRREIATEILNYRKNGSSFWNALFISPMLNHEGEVIYFFASQLDVSRRRDAEESLRQAQKMEALGQLTGGIAHDFNNLLQVMRGYLEMIDNGLSRPEPDRARLQRSLGAARAAAERAATLTQQLLAFSRKQRLEGRTVSLNTLAEGMRDMAARSLGEAVALRLDLDPHLGNCRLDPTHAEVALLNILINARDALAGRQDGEVRIATRGVQVPPDAPGFSTRLEPGPYVRISVTDNGSGMPPEILKRVMEPFFTTKDEGRGTGLGLSMVYGFARQSGGAVRIESTPGEGTTLHLYFPRADEDVAPRPAVPRIVERPGTETILVVDDRAEVAELARAILEDFGYVVHLAHDGQQAMEIIKGNRPLDMLFTDLIMPGGMNGVMLAREARRHRPRIKVLLTTGYADDSINPDEVGGTEFDLIAKPYGRAELARRVRIVLDGPTGVG</sequence>
<dbReference type="SMART" id="SM00086">
    <property type="entry name" value="PAC"/>
    <property type="match status" value="1"/>
</dbReference>
<dbReference type="EMBL" id="JAGIZB010000001">
    <property type="protein sequence ID" value="MBP0443257.1"/>
    <property type="molecule type" value="Genomic_DNA"/>
</dbReference>
<evidence type="ECO:0000259" key="8">
    <source>
        <dbReference type="PROSITE" id="PS50112"/>
    </source>
</evidence>
<dbReference type="SMART" id="SM00387">
    <property type="entry name" value="HATPase_c"/>
    <property type="match status" value="1"/>
</dbReference>
<evidence type="ECO:0000256" key="1">
    <source>
        <dbReference type="ARBA" id="ARBA00000085"/>
    </source>
</evidence>
<dbReference type="InterPro" id="IPR000014">
    <property type="entry name" value="PAS"/>
</dbReference>
<dbReference type="InterPro" id="IPR000700">
    <property type="entry name" value="PAS-assoc_C"/>
</dbReference>
<dbReference type="InterPro" id="IPR001610">
    <property type="entry name" value="PAC"/>
</dbReference>
<evidence type="ECO:0000259" key="6">
    <source>
        <dbReference type="PROSITE" id="PS50109"/>
    </source>
</evidence>
<dbReference type="SMART" id="SM00388">
    <property type="entry name" value="HisKA"/>
    <property type="match status" value="1"/>
</dbReference>
<dbReference type="CDD" id="cd00130">
    <property type="entry name" value="PAS"/>
    <property type="match status" value="1"/>
</dbReference>
<reference evidence="10 11" key="1">
    <citation type="submission" date="2021-03" db="EMBL/GenBank/DDBJ databases">
        <authorList>
            <person name="So Y."/>
        </authorList>
    </citation>
    <scope>NUCLEOTIDE SEQUENCE [LARGE SCALE GENOMIC DNA]</scope>
    <source>
        <strain evidence="10 11">SSH11</strain>
    </source>
</reference>
<dbReference type="InterPro" id="IPR001789">
    <property type="entry name" value="Sig_transdc_resp-reg_receiver"/>
</dbReference>
<dbReference type="PROSITE" id="PS50110">
    <property type="entry name" value="RESPONSE_REGULATORY"/>
    <property type="match status" value="1"/>
</dbReference>
<proteinExistence type="predicted"/>
<feature type="region of interest" description="Disordered" evidence="5">
    <location>
        <begin position="1"/>
        <end position="36"/>
    </location>
</feature>
<evidence type="ECO:0000256" key="3">
    <source>
        <dbReference type="ARBA" id="ARBA00022553"/>
    </source>
</evidence>
<dbReference type="InterPro" id="IPR005467">
    <property type="entry name" value="His_kinase_dom"/>
</dbReference>
<name>A0ABS4A8D4_9PROT</name>
<feature type="domain" description="Response regulatory" evidence="7">
    <location>
        <begin position="429"/>
        <end position="545"/>
    </location>
</feature>
<dbReference type="CDD" id="cd00082">
    <property type="entry name" value="HisKA"/>
    <property type="match status" value="1"/>
</dbReference>
<evidence type="ECO:0000313" key="10">
    <source>
        <dbReference type="EMBL" id="MBP0443257.1"/>
    </source>
</evidence>
<dbReference type="PRINTS" id="PR00344">
    <property type="entry name" value="BCTRLSENSOR"/>
</dbReference>
<comment type="caution">
    <text evidence="10">The sequence shown here is derived from an EMBL/GenBank/DDBJ whole genome shotgun (WGS) entry which is preliminary data.</text>
</comment>
<dbReference type="PROSITE" id="PS50109">
    <property type="entry name" value="HIS_KIN"/>
    <property type="match status" value="1"/>
</dbReference>
<evidence type="ECO:0000313" key="11">
    <source>
        <dbReference type="Proteomes" id="UP000681594"/>
    </source>
</evidence>
<keyword evidence="11" id="KW-1185">Reference proteome</keyword>